<comment type="caution">
    <text evidence="7">The sequence shown here is derived from an EMBL/GenBank/DDBJ whole genome shotgun (WGS) entry which is preliminary data.</text>
</comment>
<keyword evidence="3" id="KW-0804">Transcription</keyword>
<dbReference type="Gene3D" id="1.10.357.10">
    <property type="entry name" value="Tetracycline Repressor, domain 2"/>
    <property type="match status" value="1"/>
</dbReference>
<feature type="domain" description="HTH tetR-type" evidence="6">
    <location>
        <begin position="21"/>
        <end position="81"/>
    </location>
</feature>
<keyword evidence="2 4" id="KW-0238">DNA-binding</keyword>
<gene>
    <name evidence="7" type="ORF">ACFSJD_42455</name>
</gene>
<dbReference type="InterPro" id="IPR001647">
    <property type="entry name" value="HTH_TetR"/>
</dbReference>
<dbReference type="Pfam" id="PF16859">
    <property type="entry name" value="TetR_C_11"/>
    <property type="match status" value="1"/>
</dbReference>
<organism evidence="7 8">
    <name type="scientific">Pseudonocardia yunnanensis</name>
    <dbReference type="NCBI Taxonomy" id="58107"/>
    <lineage>
        <taxon>Bacteria</taxon>
        <taxon>Bacillati</taxon>
        <taxon>Actinomycetota</taxon>
        <taxon>Actinomycetes</taxon>
        <taxon>Pseudonocardiales</taxon>
        <taxon>Pseudonocardiaceae</taxon>
        <taxon>Pseudonocardia</taxon>
    </lineage>
</organism>
<feature type="DNA-binding region" description="H-T-H motif" evidence="4">
    <location>
        <begin position="44"/>
        <end position="63"/>
    </location>
</feature>
<keyword evidence="8" id="KW-1185">Reference proteome</keyword>
<feature type="region of interest" description="Disordered" evidence="5">
    <location>
        <begin position="1"/>
        <end position="23"/>
    </location>
</feature>
<dbReference type="InterPro" id="IPR036271">
    <property type="entry name" value="Tet_transcr_reg_TetR-rel_C_sf"/>
</dbReference>
<dbReference type="RefSeq" id="WP_344728427.1">
    <property type="nucleotide sequence ID" value="NZ_BAAAUS010000051.1"/>
</dbReference>
<reference evidence="8" key="1">
    <citation type="journal article" date="2019" name="Int. J. Syst. Evol. Microbiol.">
        <title>The Global Catalogue of Microorganisms (GCM) 10K type strain sequencing project: providing services to taxonomists for standard genome sequencing and annotation.</title>
        <authorList>
            <consortium name="The Broad Institute Genomics Platform"/>
            <consortium name="The Broad Institute Genome Sequencing Center for Infectious Disease"/>
            <person name="Wu L."/>
            <person name="Ma J."/>
        </authorList>
    </citation>
    <scope>NUCLEOTIDE SEQUENCE [LARGE SCALE GENOMIC DNA]</scope>
    <source>
        <strain evidence="8">CCM 7043</strain>
    </source>
</reference>
<dbReference type="InterPro" id="IPR009057">
    <property type="entry name" value="Homeodomain-like_sf"/>
</dbReference>
<dbReference type="EMBL" id="JBHUCO010000077">
    <property type="protein sequence ID" value="MFD1524211.1"/>
    <property type="molecule type" value="Genomic_DNA"/>
</dbReference>
<evidence type="ECO:0000313" key="8">
    <source>
        <dbReference type="Proteomes" id="UP001597114"/>
    </source>
</evidence>
<dbReference type="Pfam" id="PF00440">
    <property type="entry name" value="TetR_N"/>
    <property type="match status" value="1"/>
</dbReference>
<evidence type="ECO:0000256" key="2">
    <source>
        <dbReference type="ARBA" id="ARBA00023125"/>
    </source>
</evidence>
<evidence type="ECO:0000259" key="6">
    <source>
        <dbReference type="PROSITE" id="PS50977"/>
    </source>
</evidence>
<evidence type="ECO:0000256" key="1">
    <source>
        <dbReference type="ARBA" id="ARBA00023015"/>
    </source>
</evidence>
<protein>
    <submittedName>
        <fullName evidence="7">TetR/AcrR family transcriptional regulator</fullName>
    </submittedName>
</protein>
<dbReference type="InterPro" id="IPR050109">
    <property type="entry name" value="HTH-type_TetR-like_transc_reg"/>
</dbReference>
<evidence type="ECO:0000256" key="3">
    <source>
        <dbReference type="ARBA" id="ARBA00023163"/>
    </source>
</evidence>
<dbReference type="PANTHER" id="PTHR30055">
    <property type="entry name" value="HTH-TYPE TRANSCRIPTIONAL REGULATOR RUTR"/>
    <property type="match status" value="1"/>
</dbReference>
<proteinExistence type="predicted"/>
<evidence type="ECO:0000313" key="7">
    <source>
        <dbReference type="EMBL" id="MFD1524211.1"/>
    </source>
</evidence>
<keyword evidence="1" id="KW-0805">Transcription regulation</keyword>
<dbReference type="PRINTS" id="PR00455">
    <property type="entry name" value="HTHTETR"/>
</dbReference>
<dbReference type="Proteomes" id="UP001597114">
    <property type="component" value="Unassembled WGS sequence"/>
</dbReference>
<dbReference type="SUPFAM" id="SSF48498">
    <property type="entry name" value="Tetracyclin repressor-like, C-terminal domain"/>
    <property type="match status" value="1"/>
</dbReference>
<dbReference type="PANTHER" id="PTHR30055:SF148">
    <property type="entry name" value="TETR-FAMILY TRANSCRIPTIONAL REGULATOR"/>
    <property type="match status" value="1"/>
</dbReference>
<evidence type="ECO:0000256" key="4">
    <source>
        <dbReference type="PROSITE-ProRule" id="PRU00335"/>
    </source>
</evidence>
<dbReference type="InterPro" id="IPR011075">
    <property type="entry name" value="TetR_C"/>
</dbReference>
<dbReference type="Gene3D" id="1.10.10.60">
    <property type="entry name" value="Homeodomain-like"/>
    <property type="match status" value="1"/>
</dbReference>
<evidence type="ECO:0000256" key="5">
    <source>
        <dbReference type="SAM" id="MobiDB-lite"/>
    </source>
</evidence>
<dbReference type="PROSITE" id="PS50977">
    <property type="entry name" value="HTH_TETR_2"/>
    <property type="match status" value="1"/>
</dbReference>
<accession>A0ABW4F9A6</accession>
<dbReference type="SUPFAM" id="SSF46689">
    <property type="entry name" value="Homeodomain-like"/>
    <property type="match status" value="1"/>
</dbReference>
<name>A0ABW4F9A6_9PSEU</name>
<sequence>MAVNRGEQDQPRPRPGRPRSEQTHKAVLRATAELMHEVGLRVMTTEEIAARCGASKATIYKWWPNKYAVAIDALLSEMFVESDDPDTGSVFEDFRLALRGIMRFYNSPSGRVFAQIVGEAQFDPQIAAELSNRLVAPRRRLVRTILDRGIARGELRADIEPEAAIDLMFGAAIYRLVTAHAPMDDDAADAIVDLAIRGLAS</sequence>